<keyword evidence="4 7" id="KW-0249">Electron transport</keyword>
<evidence type="ECO:0000256" key="7">
    <source>
        <dbReference type="HAMAP-Rule" id="MF_00396"/>
    </source>
</evidence>
<dbReference type="Pfam" id="PF08041">
    <property type="entry name" value="PetM"/>
    <property type="match status" value="1"/>
</dbReference>
<dbReference type="GO" id="GO:0009055">
    <property type="term" value="F:electron transfer activity"/>
    <property type="evidence" value="ECO:0007669"/>
    <property type="project" value="UniProtKB-UniRule"/>
</dbReference>
<comment type="subcellular location">
    <subcellularLocation>
        <location evidence="7">Cellular thylakoid membrane</location>
        <topology evidence="7">Single-pass membrane protein</topology>
    </subcellularLocation>
    <subcellularLocation>
        <location evidence="1">Membrane</location>
        <topology evidence="1">Single-pass membrane protein</topology>
    </subcellularLocation>
</comment>
<gene>
    <name evidence="7 9" type="primary">petM</name>
</gene>
<dbReference type="InterPro" id="IPR012595">
    <property type="entry name" value="PetM_cyt_b6/f_cplx_su7"/>
</dbReference>
<evidence type="ECO:0000256" key="2">
    <source>
        <dbReference type="ARBA" id="ARBA00022448"/>
    </source>
</evidence>
<dbReference type="AlphaFoldDB" id="A0A8F8SQ37"/>
<evidence type="ECO:0000256" key="8">
    <source>
        <dbReference type="SAM" id="Phobius"/>
    </source>
</evidence>
<keyword evidence="7" id="KW-0793">Thylakoid</keyword>
<keyword evidence="6 7" id="KW-0472">Membrane</keyword>
<dbReference type="EMBL" id="MZ365055">
    <property type="protein sequence ID" value="QYB19303.1"/>
    <property type="molecule type" value="Genomic_DNA"/>
</dbReference>
<organism evidence="9">
    <name type="scientific">Climaconeis cf. scalaris</name>
    <dbReference type="NCBI Taxonomy" id="2846828"/>
    <lineage>
        <taxon>Eukaryota</taxon>
        <taxon>Sar</taxon>
        <taxon>Stramenopiles</taxon>
        <taxon>Ochrophyta</taxon>
        <taxon>Bacillariophyta</taxon>
        <taxon>Bacillariophyceae</taxon>
        <taxon>Bacillariophycidae</taxon>
        <taxon>Naviculales</taxon>
        <taxon>Berkeleyaceae</taxon>
        <taxon>Climaconeis</taxon>
    </lineage>
</organism>
<feature type="transmembrane region" description="Helical" evidence="8">
    <location>
        <begin position="19"/>
        <end position="41"/>
    </location>
</feature>
<evidence type="ECO:0000256" key="3">
    <source>
        <dbReference type="ARBA" id="ARBA00022692"/>
    </source>
</evidence>
<evidence type="ECO:0000256" key="1">
    <source>
        <dbReference type="ARBA" id="ARBA00004167"/>
    </source>
</evidence>
<protein>
    <recommendedName>
        <fullName evidence="7">Cytochrome b6-f complex subunit 7</fullName>
    </recommendedName>
    <alternativeName>
        <fullName evidence="7">Cytochrome b6-f complex subunit PetM</fullName>
    </alternativeName>
    <alternativeName>
        <fullName evidence="7">Cytochrome b6-f complex subunit VII</fullName>
    </alternativeName>
</protein>
<comment type="subunit">
    <text evidence="7">The 4 large subunits of the cytochrome b6-f complex are cytochrome b6, subunit IV (17 kDa polypeptide, PetD), cytochrome f and the Rieske protein, while the 4 small subunits are PetG, PetL, PetM and PetN. The complex functions as a dimer.</text>
</comment>
<geneLocation type="plastid" evidence="9"/>
<evidence type="ECO:0000256" key="4">
    <source>
        <dbReference type="ARBA" id="ARBA00022982"/>
    </source>
</evidence>
<dbReference type="HAMAP" id="MF_00396">
    <property type="entry name" value="Cytb6_f_PetM"/>
    <property type="match status" value="1"/>
</dbReference>
<dbReference type="GO" id="GO:0042651">
    <property type="term" value="C:thylakoid membrane"/>
    <property type="evidence" value="ECO:0007669"/>
    <property type="project" value="UniProtKB-UniRule"/>
</dbReference>
<proteinExistence type="inferred from homology"/>
<sequence length="46" mass="4989">MENIIKLIKSVFPYASSEIVTAAIVCFLITLFGLSLGFALLKVQGE</sequence>
<dbReference type="GO" id="GO:0009512">
    <property type="term" value="C:cytochrome b6f complex"/>
    <property type="evidence" value="ECO:0007669"/>
    <property type="project" value="InterPro"/>
</dbReference>
<comment type="similarity">
    <text evidence="7">Belongs to the PetM family.</text>
</comment>
<reference evidence="9" key="1">
    <citation type="journal article" date="2021" name="Int. J. Mol. Sci.">
        <title>Extreme Enlargement of the Inverted Repeat Region in the Plastid Genomes of Diatoms from the Genus Climaconeis.</title>
        <authorList>
            <person name="Gastineau R."/>
            <person name="Davidovich N.A."/>
            <person name="Davidovich O.I."/>
            <person name="Lemieux C."/>
            <person name="Turmel M."/>
            <person name="Wrobel R.J."/>
            <person name="Witkowski A."/>
        </authorList>
    </citation>
    <scope>NUCLEOTIDE SEQUENCE</scope>
    <source>
        <strain evidence="9">SZCZ1889</strain>
    </source>
</reference>
<accession>A0A8F8SQ37</accession>
<comment type="function">
    <text evidence="7">Component of the cytochrome b6-f complex, which mediates electron transfer between photosystem II (PSII) and photosystem I (PSI), cyclic electron flow around PSI, and state transitions.</text>
</comment>
<keyword evidence="7" id="KW-0602">Photosynthesis</keyword>
<keyword evidence="9" id="KW-0934">Plastid</keyword>
<evidence type="ECO:0000313" key="9">
    <source>
        <dbReference type="EMBL" id="QYB19303.1"/>
    </source>
</evidence>
<evidence type="ECO:0000256" key="6">
    <source>
        <dbReference type="ARBA" id="ARBA00023136"/>
    </source>
</evidence>
<keyword evidence="2 7" id="KW-0813">Transport</keyword>
<keyword evidence="3 7" id="KW-0812">Transmembrane</keyword>
<name>A0A8F8SQ37_9STRA</name>
<keyword evidence="5 7" id="KW-1133">Transmembrane helix</keyword>
<evidence type="ECO:0000256" key="5">
    <source>
        <dbReference type="ARBA" id="ARBA00022989"/>
    </source>
</evidence>
<dbReference type="GO" id="GO:0015979">
    <property type="term" value="P:photosynthesis"/>
    <property type="evidence" value="ECO:0007669"/>
    <property type="project" value="UniProtKB-KW"/>
</dbReference>